<dbReference type="SUPFAM" id="SSF52738">
    <property type="entry name" value="Methylesterase CheB, C-terminal domain"/>
    <property type="match status" value="1"/>
</dbReference>
<dbReference type="InterPro" id="IPR011006">
    <property type="entry name" value="CheY-like_superfamily"/>
</dbReference>
<organism evidence="10 11">
    <name type="scientific">Bacterioplanes sanyensis</name>
    <dbReference type="NCBI Taxonomy" id="1249553"/>
    <lineage>
        <taxon>Bacteria</taxon>
        <taxon>Pseudomonadati</taxon>
        <taxon>Pseudomonadota</taxon>
        <taxon>Gammaproteobacteria</taxon>
        <taxon>Oceanospirillales</taxon>
        <taxon>Oceanospirillaceae</taxon>
        <taxon>Bacterioplanes</taxon>
    </lineage>
</organism>
<evidence type="ECO:0000259" key="9">
    <source>
        <dbReference type="PROSITE" id="PS50122"/>
    </source>
</evidence>
<feature type="active site" evidence="5 6">
    <location>
        <position position="168"/>
    </location>
</feature>
<keyword evidence="5 7" id="KW-0597">Phosphoprotein</keyword>
<dbReference type="PIRSF" id="PIRSF000876">
    <property type="entry name" value="RR_chemtxs_CheB"/>
    <property type="match status" value="1"/>
</dbReference>
<dbReference type="Pfam" id="PF01339">
    <property type="entry name" value="CheB_methylest"/>
    <property type="match status" value="1"/>
</dbReference>
<dbReference type="NCBIfam" id="NF009206">
    <property type="entry name" value="PRK12555.1"/>
    <property type="match status" value="1"/>
</dbReference>
<dbReference type="SUPFAM" id="SSF52172">
    <property type="entry name" value="CheY-like"/>
    <property type="match status" value="1"/>
</dbReference>
<feature type="active site" evidence="5 6">
    <location>
        <position position="194"/>
    </location>
</feature>
<evidence type="ECO:0000256" key="5">
    <source>
        <dbReference type="HAMAP-Rule" id="MF_00099"/>
    </source>
</evidence>
<dbReference type="EMBL" id="CP022530">
    <property type="protein sequence ID" value="ASP40917.1"/>
    <property type="molecule type" value="Genomic_DNA"/>
</dbReference>
<feature type="active site" evidence="5 6">
    <location>
        <position position="290"/>
    </location>
</feature>
<comment type="similarity">
    <text evidence="5">Belongs to the CheB family.</text>
</comment>
<evidence type="ECO:0000256" key="6">
    <source>
        <dbReference type="PROSITE-ProRule" id="PRU00050"/>
    </source>
</evidence>
<proteinExistence type="inferred from homology"/>
<evidence type="ECO:0000256" key="2">
    <source>
        <dbReference type="ARBA" id="ARBA00022500"/>
    </source>
</evidence>
<keyword evidence="11" id="KW-1185">Reference proteome</keyword>
<gene>
    <name evidence="5" type="primary">cheB</name>
    <name evidence="10" type="ORF">CHH28_11885</name>
</gene>
<feature type="domain" description="Response regulatory" evidence="8">
    <location>
        <begin position="5"/>
        <end position="122"/>
    </location>
</feature>
<comment type="PTM">
    <text evidence="5">Phosphorylated by CheA. Phosphorylation of the N-terminal regulatory domain activates the methylesterase activity.</text>
</comment>
<dbReference type="KEGG" id="bsan:CHH28_11885"/>
<dbReference type="InterPro" id="IPR008248">
    <property type="entry name" value="CheB-like"/>
</dbReference>
<evidence type="ECO:0000313" key="11">
    <source>
        <dbReference type="Proteomes" id="UP000202440"/>
    </source>
</evidence>
<evidence type="ECO:0000256" key="4">
    <source>
        <dbReference type="ARBA" id="ARBA00048267"/>
    </source>
</evidence>
<keyword evidence="3 5" id="KW-0378">Hydrolase</keyword>
<dbReference type="EC" id="3.1.1.61" evidence="5"/>
<dbReference type="Gene3D" id="3.40.50.180">
    <property type="entry name" value="Methylesterase CheB, C-terminal domain"/>
    <property type="match status" value="1"/>
</dbReference>
<dbReference type="InterPro" id="IPR000673">
    <property type="entry name" value="Sig_transdc_resp-reg_Me-estase"/>
</dbReference>
<sequence>MATINVFIVDDSAVVRQVLTEVLNACAGVRVLGSASDPIFAEKKMQAQWPDVIVLDIEMPRMDGITFLRKLMAERPTPVVICSTLTAHGATTSMQAMSAGAVDIITKPKTGLKGFLQESRTLLLDAIKGAAAARPKTAPKRSTAPTTAPAAVAPMHETTDRVVALGTSTGGTQALEQVLTALPMDCPGIVVVQHMPAQFTRAFAERLDGLCKVRVKEAEAGDRVVPGHVLIAPGGQHMTLLRSGAQYRVEVKDGPLVSRHRPSVDVLFRSVAQAAGKNALGVIMTGMGDDGARGLLEMYQAGALTLGQDEASCVVYGMPKEALRMGGVMRQLALEQIASAICHPQSWL</sequence>
<dbReference type="InterPro" id="IPR035909">
    <property type="entry name" value="CheB_C"/>
</dbReference>
<dbReference type="EC" id="3.5.1.44" evidence="5"/>
<name>A0A222FPI7_9GAMM</name>
<dbReference type="Pfam" id="PF00072">
    <property type="entry name" value="Response_reg"/>
    <property type="match status" value="1"/>
</dbReference>
<accession>A0A222FPI7</accession>
<dbReference type="Gene3D" id="3.40.50.2300">
    <property type="match status" value="1"/>
</dbReference>
<comment type="catalytic activity">
    <reaction evidence="5">
        <text>L-glutaminyl-[protein] + H2O = L-glutamyl-[protein] + NH4(+)</text>
        <dbReference type="Rhea" id="RHEA:16441"/>
        <dbReference type="Rhea" id="RHEA-COMP:10207"/>
        <dbReference type="Rhea" id="RHEA-COMP:10208"/>
        <dbReference type="ChEBI" id="CHEBI:15377"/>
        <dbReference type="ChEBI" id="CHEBI:28938"/>
        <dbReference type="ChEBI" id="CHEBI:29973"/>
        <dbReference type="ChEBI" id="CHEBI:30011"/>
        <dbReference type="EC" id="3.5.1.44"/>
    </reaction>
</comment>
<dbReference type="HAMAP" id="MF_00099">
    <property type="entry name" value="CheB_chemtxs"/>
    <property type="match status" value="1"/>
</dbReference>
<comment type="domain">
    <text evidence="5">Contains a C-terminal catalytic domain, and an N-terminal region which modulates catalytic activity.</text>
</comment>
<dbReference type="SMART" id="SM00448">
    <property type="entry name" value="REC"/>
    <property type="match status" value="1"/>
</dbReference>
<dbReference type="GO" id="GO:0000156">
    <property type="term" value="F:phosphorelay response regulator activity"/>
    <property type="evidence" value="ECO:0007669"/>
    <property type="project" value="InterPro"/>
</dbReference>
<dbReference type="RefSeq" id="WP_094062069.1">
    <property type="nucleotide sequence ID" value="NZ_CP022530.1"/>
</dbReference>
<comment type="function">
    <text evidence="5">Involved in chemotaxis. Part of a chemotaxis signal transduction system that modulates chemotaxis in response to various stimuli. Catalyzes the demethylation of specific methylglutamate residues introduced into the chemoreceptors (methyl-accepting chemotaxis proteins or MCP) by CheR. Also mediates the irreversible deamidation of specific glutamine residues to glutamic acid.</text>
</comment>
<protein>
    <recommendedName>
        <fullName evidence="5">Protein-glutamate methylesterase/protein-glutamine glutaminase</fullName>
        <ecNumber evidence="5">3.1.1.61</ecNumber>
        <ecNumber evidence="5">3.5.1.44</ecNumber>
    </recommendedName>
</protein>
<dbReference type="NCBIfam" id="NF001965">
    <property type="entry name" value="PRK00742.1"/>
    <property type="match status" value="1"/>
</dbReference>
<dbReference type="PANTHER" id="PTHR42872">
    <property type="entry name" value="PROTEIN-GLUTAMATE METHYLESTERASE/PROTEIN-GLUTAMINE GLUTAMINASE"/>
    <property type="match status" value="1"/>
</dbReference>
<dbReference type="PROSITE" id="PS50122">
    <property type="entry name" value="CHEB"/>
    <property type="match status" value="1"/>
</dbReference>
<evidence type="ECO:0000256" key="3">
    <source>
        <dbReference type="ARBA" id="ARBA00022801"/>
    </source>
</evidence>
<dbReference type="CDD" id="cd17541">
    <property type="entry name" value="REC_CheB-like"/>
    <property type="match status" value="1"/>
</dbReference>
<evidence type="ECO:0000313" key="10">
    <source>
        <dbReference type="EMBL" id="ASP40917.1"/>
    </source>
</evidence>
<dbReference type="GO" id="GO:0050568">
    <property type="term" value="F:protein-glutamine glutaminase activity"/>
    <property type="evidence" value="ECO:0007669"/>
    <property type="project" value="UniProtKB-UniRule"/>
</dbReference>
<dbReference type="PANTHER" id="PTHR42872:SF6">
    <property type="entry name" value="PROTEIN-GLUTAMATE METHYLESTERASE_PROTEIN-GLUTAMINE GLUTAMINASE"/>
    <property type="match status" value="1"/>
</dbReference>
<dbReference type="OrthoDB" id="9793421at2"/>
<evidence type="ECO:0000256" key="1">
    <source>
        <dbReference type="ARBA" id="ARBA00022490"/>
    </source>
</evidence>
<evidence type="ECO:0000259" key="8">
    <source>
        <dbReference type="PROSITE" id="PS50110"/>
    </source>
</evidence>
<dbReference type="GO" id="GO:0008984">
    <property type="term" value="F:protein-glutamate methylesterase activity"/>
    <property type="evidence" value="ECO:0007669"/>
    <property type="project" value="UniProtKB-UniRule"/>
</dbReference>
<evidence type="ECO:0000256" key="7">
    <source>
        <dbReference type="PROSITE-ProRule" id="PRU00169"/>
    </source>
</evidence>
<comment type="subcellular location">
    <subcellularLocation>
        <location evidence="5">Cytoplasm</location>
    </subcellularLocation>
</comment>
<comment type="catalytic activity">
    <reaction evidence="4 5">
        <text>[protein]-L-glutamate 5-O-methyl ester + H2O = L-glutamyl-[protein] + methanol + H(+)</text>
        <dbReference type="Rhea" id="RHEA:23236"/>
        <dbReference type="Rhea" id="RHEA-COMP:10208"/>
        <dbReference type="Rhea" id="RHEA-COMP:10311"/>
        <dbReference type="ChEBI" id="CHEBI:15377"/>
        <dbReference type="ChEBI" id="CHEBI:15378"/>
        <dbReference type="ChEBI" id="CHEBI:17790"/>
        <dbReference type="ChEBI" id="CHEBI:29973"/>
        <dbReference type="ChEBI" id="CHEBI:82795"/>
        <dbReference type="EC" id="3.1.1.61"/>
    </reaction>
</comment>
<dbReference type="GO" id="GO:0006935">
    <property type="term" value="P:chemotaxis"/>
    <property type="evidence" value="ECO:0007669"/>
    <property type="project" value="UniProtKB-UniRule"/>
</dbReference>
<dbReference type="GO" id="GO:0005737">
    <property type="term" value="C:cytoplasm"/>
    <property type="evidence" value="ECO:0007669"/>
    <property type="project" value="UniProtKB-SubCell"/>
</dbReference>
<feature type="domain" description="CheB-type methylesterase" evidence="9">
    <location>
        <begin position="156"/>
        <end position="341"/>
    </location>
</feature>
<dbReference type="Proteomes" id="UP000202440">
    <property type="component" value="Chromosome"/>
</dbReference>
<feature type="modified residue" description="4-aspartylphosphate" evidence="5 7">
    <location>
        <position position="56"/>
    </location>
</feature>
<keyword evidence="2 5" id="KW-0145">Chemotaxis</keyword>
<dbReference type="InterPro" id="IPR001789">
    <property type="entry name" value="Sig_transdc_resp-reg_receiver"/>
</dbReference>
<reference evidence="10 11" key="1">
    <citation type="submission" date="2017-07" db="EMBL/GenBank/DDBJ databases">
        <title>Annotated genome sequence of Bacterioplanes sanyensis isolated from Red Sea.</title>
        <authorList>
            <person name="Rehman Z.U."/>
        </authorList>
    </citation>
    <scope>NUCLEOTIDE SEQUENCE [LARGE SCALE GENOMIC DNA]</scope>
    <source>
        <strain evidence="10 11">NV9</strain>
    </source>
</reference>
<dbReference type="CDD" id="cd16432">
    <property type="entry name" value="CheB_Rec"/>
    <property type="match status" value="1"/>
</dbReference>
<dbReference type="AlphaFoldDB" id="A0A222FPI7"/>
<keyword evidence="1 5" id="KW-0963">Cytoplasm</keyword>
<dbReference type="PROSITE" id="PS50110">
    <property type="entry name" value="RESPONSE_REGULATORY"/>
    <property type="match status" value="1"/>
</dbReference>